<keyword evidence="2" id="KW-1185">Reference proteome</keyword>
<organism evidence="1 2">
    <name type="scientific">Hyphobacterium lacteum</name>
    <dbReference type="NCBI Taxonomy" id="3116575"/>
    <lineage>
        <taxon>Bacteria</taxon>
        <taxon>Pseudomonadati</taxon>
        <taxon>Pseudomonadota</taxon>
        <taxon>Alphaproteobacteria</taxon>
        <taxon>Maricaulales</taxon>
        <taxon>Maricaulaceae</taxon>
        <taxon>Hyphobacterium</taxon>
    </lineage>
</organism>
<comment type="caution">
    <text evidence="1">The sequence shown here is derived from an EMBL/GenBank/DDBJ whole genome shotgun (WGS) entry which is preliminary data.</text>
</comment>
<accession>A0ABU7LNR7</accession>
<dbReference type="Pfam" id="PF05045">
    <property type="entry name" value="RgpF"/>
    <property type="match status" value="1"/>
</dbReference>
<proteinExistence type="predicted"/>
<protein>
    <submittedName>
        <fullName evidence="1">Rhamnan synthesis F family protein</fullName>
    </submittedName>
</protein>
<sequence length="350" mass="40893">MSWRRYVRWIKWPWRWVFDQRERKDYIAQFTSWTIATLIGPRSMVRQTWDGKDNLASARDVAILVTWDMKGRVHDFLIEHMKALKKAGRTVILVSNSPEFPEDEVAKALPHCGLVAWRHNRGYDFGAYRDGVLLVPDYDRLDSLILINDSIYGPFQPLAPLLKKAKAEKADVWGMTDSWDTRWHLQSYFLFFHAAALRNKWVKALWQNWTHVQSKSWIINKLEIGLTGRIEQQGLKCAALFPYRSQVTAFANTVRDNEMLADESLPEPHRRLLERMLELADAGAPMNPCHFFWDQLIVQGFPFMKREVLTANPIGMPRLYEWSDVVGNNSKYDPDLVVRHLRAIAKNRVV</sequence>
<evidence type="ECO:0000313" key="1">
    <source>
        <dbReference type="EMBL" id="MEE2525559.1"/>
    </source>
</evidence>
<gene>
    <name evidence="1" type="ORF">V0U79_04215</name>
</gene>
<dbReference type="EMBL" id="JAZDRP010000002">
    <property type="protein sequence ID" value="MEE2525559.1"/>
    <property type="molecule type" value="Genomic_DNA"/>
</dbReference>
<reference evidence="1 2" key="1">
    <citation type="submission" date="2024-01" db="EMBL/GenBank/DDBJ databases">
        <title>Hyphobacterium bacterium isolated from marine sediment.</title>
        <authorList>
            <person name="Zhao S."/>
        </authorList>
    </citation>
    <scope>NUCLEOTIDE SEQUENCE [LARGE SCALE GENOMIC DNA]</scope>
    <source>
        <strain evidence="2">HN65</strain>
    </source>
</reference>
<name>A0ABU7LNR7_9PROT</name>
<dbReference type="RefSeq" id="WP_330198221.1">
    <property type="nucleotide sequence ID" value="NZ_JAZDRP010000002.1"/>
</dbReference>
<evidence type="ECO:0000313" key="2">
    <source>
        <dbReference type="Proteomes" id="UP001354971"/>
    </source>
</evidence>
<dbReference type="InterPro" id="IPR007739">
    <property type="entry name" value="RgpF"/>
</dbReference>
<dbReference type="Proteomes" id="UP001354971">
    <property type="component" value="Unassembled WGS sequence"/>
</dbReference>